<dbReference type="PANTHER" id="PTHR37815">
    <property type="entry name" value="UPF0397 PROTEIN BC_2624-RELATED"/>
    <property type="match status" value="1"/>
</dbReference>
<dbReference type="PANTHER" id="PTHR37815:SF3">
    <property type="entry name" value="UPF0397 PROTEIN SPR0429"/>
    <property type="match status" value="1"/>
</dbReference>
<feature type="transmembrane region" description="Helical" evidence="3">
    <location>
        <begin position="6"/>
        <end position="23"/>
    </location>
</feature>
<reference evidence="4 5" key="1">
    <citation type="submission" date="2018-12" db="EMBL/GenBank/DDBJ databases">
        <authorList>
            <consortium name="Pathogen Informatics"/>
        </authorList>
    </citation>
    <scope>NUCLEOTIDE SEQUENCE [LARGE SCALE GENOMIC DNA]</scope>
    <source>
        <strain evidence="4 5">NCTC13079</strain>
    </source>
</reference>
<dbReference type="KEGG" id="piv:NCTC13079_01303"/>
<dbReference type="RefSeq" id="WP_126465948.1">
    <property type="nucleotide sequence ID" value="NZ_JAUSWF010000008.1"/>
</dbReference>
<dbReference type="GO" id="GO:0016020">
    <property type="term" value="C:membrane"/>
    <property type="evidence" value="ECO:0007669"/>
    <property type="project" value="InterPro"/>
</dbReference>
<keyword evidence="2 3" id="KW-1133">Transmembrane helix</keyword>
<name>A0A3S4YQ68_9FIRM</name>
<evidence type="ECO:0000256" key="2">
    <source>
        <dbReference type="ARBA" id="ARBA00022989"/>
    </source>
</evidence>
<dbReference type="OrthoDB" id="411368at2"/>
<evidence type="ECO:0000313" key="5">
    <source>
        <dbReference type="Proteomes" id="UP000269544"/>
    </source>
</evidence>
<keyword evidence="5" id="KW-1185">Reference proteome</keyword>
<dbReference type="Proteomes" id="UP000269544">
    <property type="component" value="Chromosome"/>
</dbReference>
<dbReference type="AlphaFoldDB" id="A0A3S4YQ68"/>
<feature type="transmembrane region" description="Helical" evidence="3">
    <location>
        <begin position="131"/>
        <end position="153"/>
    </location>
</feature>
<accession>A0A3S4YQ68</accession>
<gene>
    <name evidence="4" type="ORF">NCTC13079_01303</name>
</gene>
<dbReference type="Gene3D" id="1.10.1760.20">
    <property type="match status" value="1"/>
</dbReference>
<feature type="transmembrane region" description="Helical" evidence="3">
    <location>
        <begin position="69"/>
        <end position="91"/>
    </location>
</feature>
<evidence type="ECO:0000256" key="1">
    <source>
        <dbReference type="ARBA" id="ARBA00022692"/>
    </source>
</evidence>
<keyword evidence="1 3" id="KW-0812">Transmembrane</keyword>
<feature type="transmembrane region" description="Helical" evidence="3">
    <location>
        <begin position="30"/>
        <end position="49"/>
    </location>
</feature>
<protein>
    <submittedName>
        <fullName evidence="4">Predicted membrane protein</fullName>
    </submittedName>
</protein>
<evidence type="ECO:0000256" key="3">
    <source>
        <dbReference type="SAM" id="Phobius"/>
    </source>
</evidence>
<sequence length="174" mass="18454">MKAKNITMTGLFAALVFLFTFTFKVPEGGMLGYAHLGDMFIIISVWMLGRKYAPFAAGIGAAIADIASGFAVWALPTFVIKFVFAALIGLVAEKYGEGRFRGFLLGGLIGGVFHVAAYSVVWVVVGGIATAISALLPLAMQTLIGYVLGNIMVNRLEASKIGNRLKEMAQGGLE</sequence>
<dbReference type="Pfam" id="PF07155">
    <property type="entry name" value="ECF-ribofla_trS"/>
    <property type="match status" value="1"/>
</dbReference>
<feature type="transmembrane region" description="Helical" evidence="3">
    <location>
        <begin position="103"/>
        <end position="125"/>
    </location>
</feature>
<dbReference type="InterPro" id="IPR009825">
    <property type="entry name" value="ECF_substrate-spec-like"/>
</dbReference>
<keyword evidence="3" id="KW-0472">Membrane</keyword>
<proteinExistence type="predicted"/>
<evidence type="ECO:0000313" key="4">
    <source>
        <dbReference type="EMBL" id="VEJ36107.1"/>
    </source>
</evidence>
<dbReference type="EMBL" id="LR134523">
    <property type="protein sequence ID" value="VEJ36107.1"/>
    <property type="molecule type" value="Genomic_DNA"/>
</dbReference>
<organism evidence="4 5">
    <name type="scientific">Aedoeadaptatus ivorii</name>
    <dbReference type="NCBI Taxonomy" id="54006"/>
    <lineage>
        <taxon>Bacteria</taxon>
        <taxon>Bacillati</taxon>
        <taxon>Bacillota</taxon>
        <taxon>Tissierellia</taxon>
        <taxon>Tissierellales</taxon>
        <taxon>Peptoniphilaceae</taxon>
        <taxon>Aedoeadaptatus</taxon>
    </lineage>
</organism>